<dbReference type="SUPFAM" id="SSF46785">
    <property type="entry name" value="Winged helix' DNA-binding domain"/>
    <property type="match status" value="1"/>
</dbReference>
<keyword evidence="6" id="KW-1185">Reference proteome</keyword>
<gene>
    <name evidence="5" type="ORF">P691DRAFT_732633</name>
</gene>
<protein>
    <submittedName>
        <fullName evidence="5">S-adenosyl-L-methionine-dependent methyltransferase</fullName>
    </submittedName>
</protein>
<sequence length="423" mass="46913">MDQTPVLIAEELLKLVKRTYVTTPDTPTNPLSPFEAYKSKYQIEDLCGQLLRSVLGPLGYTSLLAESCQESSALGFVTQLSIADLLGDKTMTVQEISDAVGVKVKYLKVAMSCVTKHGYFDEIDATSSSPAYRNNELSGVLKENHPTSLKEAVCFMCDDGYKASSQILPASKIVVPDKPQGRELPAISLAFGFQDSVFEWYTREAWRGKRMGNAMQQLHRVVNENSALDYDWSSLASPIVDVGGGIGSLEMILLRNRPQDHVKFIVFDLTETVENAKKIWKELQVPEHFSVTFQPGNFMAPTFEGSSIPAGKATYIIRHVLHNWSDDGVLHILKQVRHAMSLHVTDGSAVQPKLILCETLLLPTSNRFVRAASMQILSMSNGWTRTEADMIQLLDTAGFIAVKTHRMRADDSIVEATLRPLDS</sequence>
<evidence type="ECO:0000256" key="1">
    <source>
        <dbReference type="ARBA" id="ARBA00022603"/>
    </source>
</evidence>
<evidence type="ECO:0000256" key="2">
    <source>
        <dbReference type="ARBA" id="ARBA00022679"/>
    </source>
</evidence>
<dbReference type="InterPro" id="IPR036388">
    <property type="entry name" value="WH-like_DNA-bd_sf"/>
</dbReference>
<accession>A0A9P5X8E9</accession>
<dbReference type="AlphaFoldDB" id="A0A9P5X8E9"/>
<dbReference type="InterPro" id="IPR029063">
    <property type="entry name" value="SAM-dependent_MTases_sf"/>
</dbReference>
<dbReference type="EMBL" id="MU151230">
    <property type="protein sequence ID" value="KAF9446748.1"/>
    <property type="molecule type" value="Genomic_DNA"/>
</dbReference>
<dbReference type="GO" id="GO:0032259">
    <property type="term" value="P:methylation"/>
    <property type="evidence" value="ECO:0007669"/>
    <property type="project" value="UniProtKB-KW"/>
</dbReference>
<dbReference type="PANTHER" id="PTHR43712:SF2">
    <property type="entry name" value="O-METHYLTRANSFERASE CICE"/>
    <property type="match status" value="1"/>
</dbReference>
<reference evidence="5" key="1">
    <citation type="submission" date="2020-11" db="EMBL/GenBank/DDBJ databases">
        <authorList>
            <consortium name="DOE Joint Genome Institute"/>
            <person name="Ahrendt S."/>
            <person name="Riley R."/>
            <person name="Andreopoulos W."/>
            <person name="Labutti K."/>
            <person name="Pangilinan J."/>
            <person name="Ruiz-Duenas F.J."/>
            <person name="Barrasa J.M."/>
            <person name="Sanchez-Garcia M."/>
            <person name="Camarero S."/>
            <person name="Miyauchi S."/>
            <person name="Serrano A."/>
            <person name="Linde D."/>
            <person name="Babiker R."/>
            <person name="Drula E."/>
            <person name="Ayuso-Fernandez I."/>
            <person name="Pacheco R."/>
            <person name="Padilla G."/>
            <person name="Ferreira P."/>
            <person name="Barriuso J."/>
            <person name="Kellner H."/>
            <person name="Castanera R."/>
            <person name="Alfaro M."/>
            <person name="Ramirez L."/>
            <person name="Pisabarro A.G."/>
            <person name="Kuo A."/>
            <person name="Tritt A."/>
            <person name="Lipzen A."/>
            <person name="He G."/>
            <person name="Yan M."/>
            <person name="Ng V."/>
            <person name="Cullen D."/>
            <person name="Martin F."/>
            <person name="Rosso M.-N."/>
            <person name="Henrissat B."/>
            <person name="Hibbett D."/>
            <person name="Martinez A.T."/>
            <person name="Grigoriev I.V."/>
        </authorList>
    </citation>
    <scope>NUCLEOTIDE SEQUENCE</scope>
    <source>
        <strain evidence="5">MF-IS2</strain>
    </source>
</reference>
<dbReference type="InterPro" id="IPR036390">
    <property type="entry name" value="WH_DNA-bd_sf"/>
</dbReference>
<dbReference type="InterPro" id="IPR001077">
    <property type="entry name" value="COMT_C"/>
</dbReference>
<evidence type="ECO:0000313" key="6">
    <source>
        <dbReference type="Proteomes" id="UP000807342"/>
    </source>
</evidence>
<dbReference type="Gene3D" id="3.40.50.150">
    <property type="entry name" value="Vaccinia Virus protein VP39"/>
    <property type="match status" value="1"/>
</dbReference>
<evidence type="ECO:0000259" key="4">
    <source>
        <dbReference type="Pfam" id="PF00891"/>
    </source>
</evidence>
<dbReference type="OrthoDB" id="1606438at2759"/>
<dbReference type="Proteomes" id="UP000807342">
    <property type="component" value="Unassembled WGS sequence"/>
</dbReference>
<dbReference type="PROSITE" id="PS51683">
    <property type="entry name" value="SAM_OMT_II"/>
    <property type="match status" value="1"/>
</dbReference>
<proteinExistence type="predicted"/>
<dbReference type="PANTHER" id="PTHR43712">
    <property type="entry name" value="PUTATIVE (AFU_ORTHOLOGUE AFUA_4G14580)-RELATED"/>
    <property type="match status" value="1"/>
</dbReference>
<dbReference type="Pfam" id="PF00891">
    <property type="entry name" value="Methyltransf_2"/>
    <property type="match status" value="1"/>
</dbReference>
<name>A0A9P5X8E9_9AGAR</name>
<feature type="domain" description="O-methyltransferase C-terminal" evidence="4">
    <location>
        <begin position="190"/>
        <end position="399"/>
    </location>
</feature>
<dbReference type="GO" id="GO:0008171">
    <property type="term" value="F:O-methyltransferase activity"/>
    <property type="evidence" value="ECO:0007669"/>
    <property type="project" value="InterPro"/>
</dbReference>
<dbReference type="SUPFAM" id="SSF53335">
    <property type="entry name" value="S-adenosyl-L-methionine-dependent methyltransferases"/>
    <property type="match status" value="1"/>
</dbReference>
<keyword evidence="3" id="KW-0949">S-adenosyl-L-methionine</keyword>
<organism evidence="5 6">
    <name type="scientific">Macrolepiota fuliginosa MF-IS2</name>
    <dbReference type="NCBI Taxonomy" id="1400762"/>
    <lineage>
        <taxon>Eukaryota</taxon>
        <taxon>Fungi</taxon>
        <taxon>Dikarya</taxon>
        <taxon>Basidiomycota</taxon>
        <taxon>Agaricomycotina</taxon>
        <taxon>Agaricomycetes</taxon>
        <taxon>Agaricomycetidae</taxon>
        <taxon>Agaricales</taxon>
        <taxon>Agaricineae</taxon>
        <taxon>Agaricaceae</taxon>
        <taxon>Macrolepiota</taxon>
    </lineage>
</organism>
<dbReference type="InterPro" id="IPR016461">
    <property type="entry name" value="COMT-like"/>
</dbReference>
<comment type="caution">
    <text evidence="5">The sequence shown here is derived from an EMBL/GenBank/DDBJ whole genome shotgun (WGS) entry which is preliminary data.</text>
</comment>
<dbReference type="Gene3D" id="1.10.10.10">
    <property type="entry name" value="Winged helix-like DNA-binding domain superfamily/Winged helix DNA-binding domain"/>
    <property type="match status" value="1"/>
</dbReference>
<keyword evidence="1 5" id="KW-0489">Methyltransferase</keyword>
<keyword evidence="2" id="KW-0808">Transferase</keyword>
<evidence type="ECO:0000313" key="5">
    <source>
        <dbReference type="EMBL" id="KAF9446748.1"/>
    </source>
</evidence>
<evidence type="ECO:0000256" key="3">
    <source>
        <dbReference type="ARBA" id="ARBA00022691"/>
    </source>
</evidence>